<dbReference type="RefSeq" id="WP_039387641.1">
    <property type="nucleotide sequence ID" value="NZ_CP007585.1"/>
</dbReference>
<evidence type="ECO:0008006" key="4">
    <source>
        <dbReference type="Google" id="ProtNLM"/>
    </source>
</evidence>
<dbReference type="HOGENOM" id="CLU_1832931_0_0_14"/>
<keyword evidence="1" id="KW-1133">Transmembrane helix</keyword>
<proteinExistence type="predicted"/>
<feature type="transmembrane region" description="Helical" evidence="1">
    <location>
        <begin position="7"/>
        <end position="33"/>
    </location>
</feature>
<protein>
    <recommendedName>
        <fullName evidence="4">Transmembrane protein</fullName>
    </recommendedName>
</protein>
<organism evidence="2 3">
    <name type="scientific">Mesomycoplasma flocculare ATCC 27399</name>
    <dbReference type="NCBI Taxonomy" id="743971"/>
    <lineage>
        <taxon>Bacteria</taxon>
        <taxon>Bacillati</taxon>
        <taxon>Mycoplasmatota</taxon>
        <taxon>Mycoplasmoidales</taxon>
        <taxon>Metamycoplasmataceae</taxon>
        <taxon>Mesomycoplasma</taxon>
    </lineage>
</organism>
<keyword evidence="1" id="KW-0472">Membrane</keyword>
<accession>A0A0A8E6V4</accession>
<sequence length="146" mass="16574">MSRVSRFFSTIVAVIIGNILLFAIIIATLYFLFKNQIENFKIDKIKTTISEIQEAIAKLDSSQIKKFQEGVDKFTNFDLDSFKTQLDSVKNIQTKLDDIIKQIKEISEALKKIPSTTSPTTSAVSHSLLNWSVLEFADNLRLTEIL</sequence>
<evidence type="ECO:0000313" key="3">
    <source>
        <dbReference type="Proteomes" id="UP000031129"/>
    </source>
</evidence>
<reference evidence="2 3" key="1">
    <citation type="journal article" date="2015" name="Genome Announc.">
        <title>Complete Genome Sequence of Mycoplasma flocculare Strain Ms42T (ATCC 27399T).</title>
        <authorList>
            <person name="Calcutt M.J."/>
            <person name="Foecking M.F."/>
            <person name="Heidari M.B."/>
            <person name="McIntosh M.A."/>
        </authorList>
    </citation>
    <scope>NUCLEOTIDE SEQUENCE [LARGE SCALE GENOMIC DNA]</scope>
    <source>
        <strain evidence="3">ATCC 27399</strain>
    </source>
</reference>
<keyword evidence="3" id="KW-1185">Reference proteome</keyword>
<evidence type="ECO:0000256" key="1">
    <source>
        <dbReference type="SAM" id="Phobius"/>
    </source>
</evidence>
<dbReference type="OrthoDB" id="9919972at2"/>
<gene>
    <name evidence="2" type="ORF">MYF_02280</name>
</gene>
<dbReference type="KEGG" id="mfq:MYF_02280"/>
<keyword evidence="1" id="KW-0812">Transmembrane</keyword>
<dbReference type="AlphaFoldDB" id="A0A0A8E6V4"/>
<name>A0A0A8E6V4_MESFC</name>
<dbReference type="Proteomes" id="UP000031129">
    <property type="component" value="Chromosome"/>
</dbReference>
<evidence type="ECO:0000313" key="2">
    <source>
        <dbReference type="EMBL" id="AJC49955.1"/>
    </source>
</evidence>
<dbReference type="EMBL" id="CP007585">
    <property type="protein sequence ID" value="AJC49955.1"/>
    <property type="molecule type" value="Genomic_DNA"/>
</dbReference>